<reference evidence="3 4" key="1">
    <citation type="submission" date="2019-06" db="EMBL/GenBank/DDBJ databases">
        <title>Whole genome shotgun sequence of Streptomyces cacaoi subsp. cacaoi NBRC 12748.</title>
        <authorList>
            <person name="Hosoyama A."/>
            <person name="Uohara A."/>
            <person name="Ohji S."/>
            <person name="Ichikawa N."/>
        </authorList>
    </citation>
    <scope>NUCLEOTIDE SEQUENCE [LARGE SCALE GENOMIC DNA]</scope>
    <source>
        <strain evidence="3 4">NBRC 12748</strain>
    </source>
</reference>
<feature type="domain" description="DUF397" evidence="2">
    <location>
        <begin position="6"/>
        <end position="68"/>
    </location>
</feature>
<dbReference type="Proteomes" id="UP000319210">
    <property type="component" value="Unassembled WGS sequence"/>
</dbReference>
<dbReference type="Pfam" id="PF04149">
    <property type="entry name" value="DUF397"/>
    <property type="match status" value="1"/>
</dbReference>
<comment type="caution">
    <text evidence="3">The sequence shown here is derived from an EMBL/GenBank/DDBJ whole genome shotgun (WGS) entry which is preliminary data.</text>
</comment>
<protein>
    <recommendedName>
        <fullName evidence="2">DUF397 domain-containing protein</fullName>
    </recommendedName>
</protein>
<name>A0A4Y3R9X8_STRCI</name>
<sequence length="74" mass="7885">MSSGPVWRKSSFSGSEGDNCVEVAVRPGVVRVRDTKDTKGTKDTEDAKDGAVPGVKVSPGAWAVFTRYVGGRER</sequence>
<dbReference type="AlphaFoldDB" id="A0A4Y3R9X8"/>
<gene>
    <name evidence="3" type="ORF">SCA03_61890</name>
</gene>
<dbReference type="EMBL" id="BJMM01000057">
    <property type="protein sequence ID" value="GEB53638.1"/>
    <property type="molecule type" value="Genomic_DNA"/>
</dbReference>
<feature type="region of interest" description="Disordered" evidence="1">
    <location>
        <begin position="32"/>
        <end position="53"/>
    </location>
</feature>
<dbReference type="RefSeq" id="WP_230989015.1">
    <property type="nucleotide sequence ID" value="NZ_BJMM01000057.1"/>
</dbReference>
<evidence type="ECO:0000259" key="2">
    <source>
        <dbReference type="Pfam" id="PF04149"/>
    </source>
</evidence>
<dbReference type="InterPro" id="IPR007278">
    <property type="entry name" value="DUF397"/>
</dbReference>
<proteinExistence type="predicted"/>
<feature type="compositionally biased region" description="Basic and acidic residues" evidence="1">
    <location>
        <begin position="32"/>
        <end position="49"/>
    </location>
</feature>
<evidence type="ECO:0000313" key="3">
    <source>
        <dbReference type="EMBL" id="GEB53638.1"/>
    </source>
</evidence>
<accession>A0A4Y3R9X8</accession>
<keyword evidence="4" id="KW-1185">Reference proteome</keyword>
<evidence type="ECO:0000313" key="4">
    <source>
        <dbReference type="Proteomes" id="UP000319210"/>
    </source>
</evidence>
<organism evidence="3 4">
    <name type="scientific">Streptomyces cacaoi</name>
    <dbReference type="NCBI Taxonomy" id="1898"/>
    <lineage>
        <taxon>Bacteria</taxon>
        <taxon>Bacillati</taxon>
        <taxon>Actinomycetota</taxon>
        <taxon>Actinomycetes</taxon>
        <taxon>Kitasatosporales</taxon>
        <taxon>Streptomycetaceae</taxon>
        <taxon>Streptomyces</taxon>
    </lineage>
</organism>
<evidence type="ECO:0000256" key="1">
    <source>
        <dbReference type="SAM" id="MobiDB-lite"/>
    </source>
</evidence>